<dbReference type="OrthoDB" id="8730at2157"/>
<dbReference type="GO" id="GO:0042274">
    <property type="term" value="P:ribosomal small subunit biogenesis"/>
    <property type="evidence" value="ECO:0007669"/>
    <property type="project" value="UniProtKB-UniRule"/>
</dbReference>
<feature type="binding site" evidence="7">
    <location>
        <position position="13"/>
    </location>
    <ligand>
        <name>ATP</name>
        <dbReference type="ChEBI" id="CHEBI:30616"/>
    </ligand>
</feature>
<dbReference type="AlphaFoldDB" id="A0A2V2N4U9"/>
<feature type="binding site" evidence="7">
    <location>
        <position position="14"/>
    </location>
    <ligand>
        <name>ATP</name>
        <dbReference type="ChEBI" id="CHEBI:30616"/>
    </ligand>
</feature>
<feature type="binding site" evidence="7">
    <location>
        <position position="12"/>
    </location>
    <ligand>
        <name>ATP</name>
        <dbReference type="ChEBI" id="CHEBI:30616"/>
    </ligand>
</feature>
<protein>
    <recommendedName>
        <fullName evidence="7">Putative adenylate kinase</fullName>
        <shortName evidence="7">AK</shortName>
        <ecNumber evidence="7">2.7.4.3</ecNumber>
    </recommendedName>
    <alternativeName>
        <fullName evidence="7">ATP-AMP transphosphorylase</fullName>
    </alternativeName>
</protein>
<dbReference type="SUPFAM" id="SSF52540">
    <property type="entry name" value="P-loop containing nucleoside triphosphate hydrolases"/>
    <property type="match status" value="1"/>
</dbReference>
<name>A0A2V2N4U9_9EURY</name>
<evidence type="ECO:0000313" key="9">
    <source>
        <dbReference type="Proteomes" id="UP000245657"/>
    </source>
</evidence>
<evidence type="ECO:0000256" key="6">
    <source>
        <dbReference type="ARBA" id="ARBA00022840"/>
    </source>
</evidence>
<evidence type="ECO:0000256" key="4">
    <source>
        <dbReference type="ARBA" id="ARBA00022741"/>
    </source>
</evidence>
<keyword evidence="2 7" id="KW-0698">rRNA processing</keyword>
<sequence>MLIALTGTPGTGKSTVSDELTNRGHQVIRANDTIGPYIIEEDDERQAHVIDTDRWRDEFPLLDGIVEGHLTHLLPVSRVIVIRCRPDVLKERLVARGYPDEKVAENVEAELLDVVLIEAMEEHTPEMIYEMDVTDKTVAEVADMIEGILTGDVPPKHGVVDWLSTCVDLL</sequence>
<proteinExistence type="inferred from homology"/>
<organism evidence="8 9">
    <name type="scientific">Methanospirillum lacunae</name>
    <dbReference type="NCBI Taxonomy" id="668570"/>
    <lineage>
        <taxon>Archaea</taxon>
        <taxon>Methanobacteriati</taxon>
        <taxon>Methanobacteriota</taxon>
        <taxon>Stenosarchaea group</taxon>
        <taxon>Methanomicrobia</taxon>
        <taxon>Methanomicrobiales</taxon>
        <taxon>Methanospirillaceae</taxon>
        <taxon>Methanospirillum</taxon>
    </lineage>
</organism>
<dbReference type="Pfam" id="PF13238">
    <property type="entry name" value="AAA_18"/>
    <property type="match status" value="1"/>
</dbReference>
<keyword evidence="5 7" id="KW-0418">Kinase</keyword>
<evidence type="ECO:0000256" key="7">
    <source>
        <dbReference type="HAMAP-Rule" id="MF_00039"/>
    </source>
</evidence>
<dbReference type="GO" id="GO:0004017">
    <property type="term" value="F:AMP kinase activity"/>
    <property type="evidence" value="ECO:0007669"/>
    <property type="project" value="UniProtKB-UniRule"/>
</dbReference>
<dbReference type="GO" id="GO:0005524">
    <property type="term" value="F:ATP binding"/>
    <property type="evidence" value="ECO:0007669"/>
    <property type="project" value="UniProtKB-UniRule"/>
</dbReference>
<dbReference type="PANTHER" id="PTHR12595:SF0">
    <property type="entry name" value="ADENYLATE KINASE ISOENZYME 6"/>
    <property type="match status" value="1"/>
</dbReference>
<feature type="binding site" evidence="7">
    <location>
        <position position="136"/>
    </location>
    <ligand>
        <name>ATP</name>
        <dbReference type="ChEBI" id="CHEBI:30616"/>
    </ligand>
</feature>
<dbReference type="PANTHER" id="PTHR12595">
    <property type="entry name" value="POS9-ACTIVATING FACTOR FAP7-RELATED"/>
    <property type="match status" value="1"/>
</dbReference>
<feature type="region of interest" description="LID" evidence="7">
    <location>
        <begin position="95"/>
        <end position="105"/>
    </location>
</feature>
<dbReference type="HAMAP" id="MF_00039">
    <property type="entry name" value="Adenylate_kinase_AK6"/>
    <property type="match status" value="1"/>
</dbReference>
<dbReference type="GeneID" id="97547745"/>
<comment type="caution">
    <text evidence="7">Lacks conserved residue(s) required for the propagation of feature annotation.</text>
</comment>
<feature type="binding site" evidence="7">
    <location>
        <position position="15"/>
    </location>
    <ligand>
        <name>ATP</name>
        <dbReference type="ChEBI" id="CHEBI:30616"/>
    </ligand>
</feature>
<comment type="subunit">
    <text evidence="7">Interacts with uS11. Not a structural component of 40S pre-ribosomes, but transiently interacts with them by binding to uS11.</text>
</comment>
<dbReference type="Gene3D" id="3.40.50.300">
    <property type="entry name" value="P-loop containing nucleotide triphosphate hydrolases"/>
    <property type="match status" value="1"/>
</dbReference>
<evidence type="ECO:0000313" key="8">
    <source>
        <dbReference type="EMBL" id="PWR70531.1"/>
    </source>
</evidence>
<evidence type="ECO:0000256" key="2">
    <source>
        <dbReference type="ARBA" id="ARBA00022552"/>
    </source>
</evidence>
<comment type="function">
    <text evidence="7">Broad-specificity nucleoside monophosphate (NMP) kinase that catalyzes the reversible transfer of the terminal phosphate group between nucleoside triphosphates and monophosphates. Has also ATPase activity. Involved in the late maturation steps of the 30S ribosomal particles, specifically 16S rRNA maturation. While NMP activity is not required for ribosome maturation, ATPase activity is. Associates transiently with small ribosomal subunit protein uS11. ATP hydrolysis breaks the interaction with uS11. May temporarily remove uS11 from the ribosome to enable a conformational change of the ribosomal RNA that is needed for the final maturation step of the small ribosomal subunit.</text>
</comment>
<dbReference type="RefSeq" id="WP_109969615.1">
    <property type="nucleotide sequence ID" value="NZ_CP176093.1"/>
</dbReference>
<accession>A0A2V2N4U9</accession>
<dbReference type="Proteomes" id="UP000245657">
    <property type="component" value="Unassembled WGS sequence"/>
</dbReference>
<keyword evidence="9" id="KW-1185">Reference proteome</keyword>
<keyword evidence="4 7" id="KW-0547">Nucleotide-binding</keyword>
<comment type="caution">
    <text evidence="8">The sequence shown here is derived from an EMBL/GenBank/DDBJ whole genome shotgun (WGS) entry which is preliminary data.</text>
</comment>
<dbReference type="InterPro" id="IPR020618">
    <property type="entry name" value="Adenyl_kinase_AK6"/>
</dbReference>
<dbReference type="EC" id="2.7.4.3" evidence="7"/>
<dbReference type="InterPro" id="IPR027417">
    <property type="entry name" value="P-loop_NTPase"/>
</dbReference>
<gene>
    <name evidence="8" type="ORF">DK846_14145</name>
</gene>
<dbReference type="GO" id="GO:0016887">
    <property type="term" value="F:ATP hydrolysis activity"/>
    <property type="evidence" value="ECO:0007669"/>
    <property type="project" value="InterPro"/>
</dbReference>
<keyword evidence="1 7" id="KW-0690">Ribosome biogenesis</keyword>
<feature type="binding site" evidence="7">
    <location>
        <position position="96"/>
    </location>
    <ligand>
        <name>ATP</name>
        <dbReference type="ChEBI" id="CHEBI:30616"/>
    </ligand>
</feature>
<comment type="catalytic activity">
    <reaction evidence="7">
        <text>AMP + ATP = 2 ADP</text>
        <dbReference type="Rhea" id="RHEA:12973"/>
        <dbReference type="ChEBI" id="CHEBI:30616"/>
        <dbReference type="ChEBI" id="CHEBI:456215"/>
        <dbReference type="ChEBI" id="CHEBI:456216"/>
        <dbReference type="EC" id="2.7.4.3"/>
    </reaction>
</comment>
<evidence type="ECO:0000256" key="1">
    <source>
        <dbReference type="ARBA" id="ARBA00022517"/>
    </source>
</evidence>
<dbReference type="EMBL" id="QGMY01000011">
    <property type="protein sequence ID" value="PWR70531.1"/>
    <property type="molecule type" value="Genomic_DNA"/>
</dbReference>
<keyword evidence="6 7" id="KW-0067">ATP-binding</keyword>
<feature type="binding site" evidence="7">
    <location>
        <position position="10"/>
    </location>
    <ligand>
        <name>ATP</name>
        <dbReference type="ChEBI" id="CHEBI:30616"/>
    </ligand>
</feature>
<comment type="catalytic activity">
    <reaction evidence="7">
        <text>ATP + H2O = ADP + phosphate + H(+)</text>
        <dbReference type="Rhea" id="RHEA:13065"/>
        <dbReference type="ChEBI" id="CHEBI:15377"/>
        <dbReference type="ChEBI" id="CHEBI:15378"/>
        <dbReference type="ChEBI" id="CHEBI:30616"/>
        <dbReference type="ChEBI" id="CHEBI:43474"/>
        <dbReference type="ChEBI" id="CHEBI:456216"/>
    </reaction>
</comment>
<comment type="similarity">
    <text evidence="7">Belongs to the adenylate kinase family. AK6 subfamily.</text>
</comment>
<dbReference type="GO" id="GO:0006364">
    <property type="term" value="P:rRNA processing"/>
    <property type="evidence" value="ECO:0007669"/>
    <property type="project" value="UniProtKB-KW"/>
</dbReference>
<evidence type="ECO:0000256" key="5">
    <source>
        <dbReference type="ARBA" id="ARBA00022777"/>
    </source>
</evidence>
<reference evidence="8 9" key="1">
    <citation type="submission" date="2018-05" db="EMBL/GenBank/DDBJ databases">
        <title>Draft genome of Methanospirillum lacunae Ki8-1.</title>
        <authorList>
            <person name="Dueholm M.S."/>
            <person name="Nielsen P.H."/>
            <person name="Bakmann L.F."/>
            <person name="Otzen D.E."/>
        </authorList>
    </citation>
    <scope>NUCLEOTIDE SEQUENCE [LARGE SCALE GENOMIC DNA]</scope>
    <source>
        <strain evidence="8 9">Ki8-1</strain>
    </source>
</reference>
<keyword evidence="3 7" id="KW-0808">Transferase</keyword>
<evidence type="ECO:0000256" key="3">
    <source>
        <dbReference type="ARBA" id="ARBA00022679"/>
    </source>
</evidence>